<dbReference type="GO" id="GO:1904680">
    <property type="term" value="F:peptide transmembrane transporter activity"/>
    <property type="evidence" value="ECO:0007669"/>
    <property type="project" value="TreeGrafter"/>
</dbReference>
<reference evidence="4 5" key="1">
    <citation type="submission" date="2005-09" db="EMBL/GenBank/DDBJ databases">
        <authorList>
            <person name="Woods D.E."/>
            <person name="Nierman W.C."/>
        </authorList>
    </citation>
    <scope>NUCLEOTIDE SEQUENCE [LARGE SCALE GENOMIC DNA]</scope>
    <source>
        <strain evidence="4 5">1710b</strain>
    </source>
</reference>
<dbReference type="FunFam" id="3.40.190.10:FF:000036">
    <property type="entry name" value="Dipeptide ABC transporter, substrate-binding protein"/>
    <property type="match status" value="1"/>
</dbReference>
<proteinExistence type="inferred from homology"/>
<evidence type="ECO:0000259" key="3">
    <source>
        <dbReference type="Pfam" id="PF00496"/>
    </source>
</evidence>
<dbReference type="KEGG" id="bpm:BURPS1710b_0437"/>
<gene>
    <name evidence="4" type="primary">dppA</name>
    <name evidence="4" type="ordered locus">BURPS1710b_0437</name>
</gene>
<sequence>MVFSPACSSYESSSNIRLRRPRPALNRRPGGNMEHNRLLRALRATAIAGVAAASFGIAGSAFAQIPNKTLVYCSEGSPAGFDSAQFTTGVDFTASTFPIYNRLVEFERGGTKVEPGLAEKWDISADGKVYTFHLRHGVKFHTTDFFKPTREFNADDVAFTFERMLDPNQAFRKAYPVSFPYFTDMGLDKLIVKIEKLDPYTVRFTLKEPNAPFIQNLAMEFASILSAEYADQLMKAGKAADINQKPIGTGPFIFRSYTKDATIRFDGNPDYWKKGAVKISKLIFSITPDPGVRVQKIKRNECQVMSYPRPADIATLKADSNVDMPSLPGFNLGYLAYNVQHKPVDKLEVRQALDMAINKKAILESVYQGAGQAASAPMPPTQWSYDKNLKAAAYDPAKAKALLAKAGYPNGFPITLWAMPVQRPYNPNAKLMAEMIQADWAKIGVQAKIVTYEWGEYIKRAHAGEHDTMLIGWNGDNGDPDNWLGTLLGCEAVKGNNFSEWCYKPFDELIQKGRVTTSQDGRTKIYMQAQQIFAQQLPFSPIANSTVYQPVRKNIVDMRIEPLGYARFDGVSVK</sequence>
<dbReference type="CDD" id="cd08493">
    <property type="entry name" value="PBP2_DppA_like"/>
    <property type="match status" value="1"/>
</dbReference>
<dbReference type="GO" id="GO:0043190">
    <property type="term" value="C:ATP-binding cassette (ABC) transporter complex"/>
    <property type="evidence" value="ECO:0007669"/>
    <property type="project" value="InterPro"/>
</dbReference>
<evidence type="ECO:0000313" key="4">
    <source>
        <dbReference type="EMBL" id="ABA50993.1"/>
    </source>
</evidence>
<evidence type="ECO:0000313" key="5">
    <source>
        <dbReference type="Proteomes" id="UP000002700"/>
    </source>
</evidence>
<keyword evidence="2" id="KW-0732">Signal</keyword>
<dbReference type="EnsemblBacteria" id="ABA50993">
    <property type="protein sequence ID" value="ABA50993"/>
    <property type="gene ID" value="BURPS1710b_0437"/>
</dbReference>
<dbReference type="Pfam" id="PF00496">
    <property type="entry name" value="SBP_bac_5"/>
    <property type="match status" value="1"/>
</dbReference>
<accession>Q3JX52</accession>
<organism evidence="4 5">
    <name type="scientific">Burkholderia pseudomallei (strain 1710b)</name>
    <dbReference type="NCBI Taxonomy" id="320372"/>
    <lineage>
        <taxon>Bacteria</taxon>
        <taxon>Pseudomonadati</taxon>
        <taxon>Pseudomonadota</taxon>
        <taxon>Betaproteobacteria</taxon>
        <taxon>Burkholderiales</taxon>
        <taxon>Burkholderiaceae</taxon>
        <taxon>Burkholderia</taxon>
        <taxon>pseudomallei group</taxon>
    </lineage>
</organism>
<dbReference type="InterPro" id="IPR000914">
    <property type="entry name" value="SBP_5_dom"/>
</dbReference>
<dbReference type="AlphaFoldDB" id="Q3JX52"/>
<dbReference type="Proteomes" id="UP000002700">
    <property type="component" value="Chromosome I"/>
</dbReference>
<dbReference type="GO" id="GO:0030288">
    <property type="term" value="C:outer membrane-bounded periplasmic space"/>
    <property type="evidence" value="ECO:0007669"/>
    <property type="project" value="TreeGrafter"/>
</dbReference>
<evidence type="ECO:0000256" key="2">
    <source>
        <dbReference type="ARBA" id="ARBA00022729"/>
    </source>
</evidence>
<comment type="similarity">
    <text evidence="1">Belongs to the bacterial solute-binding protein 5 family.</text>
</comment>
<dbReference type="InterPro" id="IPR039424">
    <property type="entry name" value="SBP_5"/>
</dbReference>
<dbReference type="GO" id="GO:0042938">
    <property type="term" value="P:dipeptide transport"/>
    <property type="evidence" value="ECO:0007669"/>
    <property type="project" value="TreeGrafter"/>
</dbReference>
<feature type="domain" description="Solute-binding protein family 5" evidence="3">
    <location>
        <begin position="112"/>
        <end position="492"/>
    </location>
</feature>
<dbReference type="PROSITE" id="PS01040">
    <property type="entry name" value="SBP_BACTERIAL_5"/>
    <property type="match status" value="1"/>
</dbReference>
<dbReference type="SUPFAM" id="SSF53850">
    <property type="entry name" value="Periplasmic binding protein-like II"/>
    <property type="match status" value="1"/>
</dbReference>
<dbReference type="HOGENOM" id="CLU_017028_7_0_4"/>
<dbReference type="Gene3D" id="3.90.76.10">
    <property type="entry name" value="Dipeptide-binding Protein, Domain 1"/>
    <property type="match status" value="1"/>
</dbReference>
<name>Q3JX52_BURP1</name>
<dbReference type="InterPro" id="IPR030678">
    <property type="entry name" value="Peptide/Ni-bd"/>
</dbReference>
<dbReference type="PANTHER" id="PTHR30290:SF38">
    <property type="entry name" value="D,D-DIPEPTIDE-BINDING PERIPLASMIC PROTEIN DDPA-RELATED"/>
    <property type="match status" value="1"/>
</dbReference>
<dbReference type="FunFam" id="3.10.105.10:FF:000002">
    <property type="entry name" value="Dipeptide ABC transporter, substrate-binding protein"/>
    <property type="match status" value="1"/>
</dbReference>
<dbReference type="Gene3D" id="3.10.105.10">
    <property type="entry name" value="Dipeptide-binding Protein, Domain 3"/>
    <property type="match status" value="1"/>
</dbReference>
<dbReference type="Gene3D" id="3.40.190.10">
    <property type="entry name" value="Periplasmic binding protein-like II"/>
    <property type="match status" value="1"/>
</dbReference>
<protein>
    <submittedName>
        <fullName evidence="4">Dipeptide ABC transporter, periplasmic didpeptide-binding protein</fullName>
    </submittedName>
</protein>
<evidence type="ECO:0000256" key="1">
    <source>
        <dbReference type="ARBA" id="ARBA00005695"/>
    </source>
</evidence>
<dbReference type="PIRSF" id="PIRSF002741">
    <property type="entry name" value="MppA"/>
    <property type="match status" value="1"/>
</dbReference>
<dbReference type="EMBL" id="CP000124">
    <property type="protein sequence ID" value="ABA50993.1"/>
    <property type="molecule type" value="Genomic_DNA"/>
</dbReference>
<dbReference type="PANTHER" id="PTHR30290">
    <property type="entry name" value="PERIPLASMIC BINDING COMPONENT OF ABC TRANSPORTER"/>
    <property type="match status" value="1"/>
</dbReference>
<dbReference type="InterPro" id="IPR023765">
    <property type="entry name" value="SBP_5_CS"/>
</dbReference>